<evidence type="ECO:0000313" key="3">
    <source>
        <dbReference type="EMBL" id="CAK8695124.1"/>
    </source>
</evidence>
<sequence length="281" mass="32510">MKKLETGILVEVWSCIMERFHKTSQALQDSNMTLNKATNLLQGLQNFIQLLRPQFQTFEGRGQALSGCHHYTEEISRKKRRKVGLDSEGESEDTSLDPSSRFKVDSYLPIIDQILSSMKTRLEAYDGLQRKFSFLIELNTMSNCKIETSAKSLLQYYPDDLEESLPEEMIHFSTLIKQHHFNSECKEIQMFKFINENEFAHAFPNVSVVFKLYLCLMISNCSGERSFSALKRVKNHLRSSMRQKRLNSLAILCIENDILQKIDTDDIIKSFALSKSRKCVI</sequence>
<dbReference type="PANTHER" id="PTHR46289:SF14">
    <property type="entry name" value="DUF4371 DOMAIN-CONTAINING PROTEIN"/>
    <property type="match status" value="1"/>
</dbReference>
<feature type="domain" description="HAT C-terminal dimerisation" evidence="2">
    <location>
        <begin position="186"/>
        <end position="257"/>
    </location>
</feature>
<dbReference type="Pfam" id="PF05699">
    <property type="entry name" value="Dimer_Tnp_hAT"/>
    <property type="match status" value="1"/>
</dbReference>
<dbReference type="InterPro" id="IPR008906">
    <property type="entry name" value="HATC_C_dom"/>
</dbReference>
<reference evidence="3 4" key="1">
    <citation type="submission" date="2024-02" db="EMBL/GenBank/DDBJ databases">
        <authorList>
            <person name="Daric V."/>
            <person name="Darras S."/>
        </authorList>
    </citation>
    <scope>NUCLEOTIDE SEQUENCE [LARGE SCALE GENOMIC DNA]</scope>
</reference>
<feature type="region of interest" description="Disordered" evidence="1">
    <location>
        <begin position="79"/>
        <end position="98"/>
    </location>
</feature>
<name>A0ABP0GTR8_CLALP</name>
<dbReference type="Proteomes" id="UP001642483">
    <property type="component" value="Unassembled WGS sequence"/>
</dbReference>
<dbReference type="InterPro" id="IPR052958">
    <property type="entry name" value="IFN-induced_PKR_regulator"/>
</dbReference>
<evidence type="ECO:0000256" key="1">
    <source>
        <dbReference type="SAM" id="MobiDB-lite"/>
    </source>
</evidence>
<accession>A0ABP0GTR8</accession>
<organism evidence="3 4">
    <name type="scientific">Clavelina lepadiformis</name>
    <name type="common">Light-bulb sea squirt</name>
    <name type="synonym">Ascidia lepadiformis</name>
    <dbReference type="NCBI Taxonomy" id="159417"/>
    <lineage>
        <taxon>Eukaryota</taxon>
        <taxon>Metazoa</taxon>
        <taxon>Chordata</taxon>
        <taxon>Tunicata</taxon>
        <taxon>Ascidiacea</taxon>
        <taxon>Aplousobranchia</taxon>
        <taxon>Clavelinidae</taxon>
        <taxon>Clavelina</taxon>
    </lineage>
</organism>
<gene>
    <name evidence="3" type="ORF">CVLEPA_LOCUS28410</name>
</gene>
<dbReference type="PANTHER" id="PTHR46289">
    <property type="entry name" value="52 KDA REPRESSOR OF THE INHIBITOR OF THE PROTEIN KINASE-LIKE PROTEIN-RELATED"/>
    <property type="match status" value="1"/>
</dbReference>
<dbReference type="SUPFAM" id="SSF53098">
    <property type="entry name" value="Ribonuclease H-like"/>
    <property type="match status" value="1"/>
</dbReference>
<evidence type="ECO:0000259" key="2">
    <source>
        <dbReference type="Pfam" id="PF05699"/>
    </source>
</evidence>
<dbReference type="InterPro" id="IPR012337">
    <property type="entry name" value="RNaseH-like_sf"/>
</dbReference>
<comment type="caution">
    <text evidence="3">The sequence shown here is derived from an EMBL/GenBank/DDBJ whole genome shotgun (WGS) entry which is preliminary data.</text>
</comment>
<dbReference type="EMBL" id="CAWYQH010000141">
    <property type="protein sequence ID" value="CAK8695124.1"/>
    <property type="molecule type" value="Genomic_DNA"/>
</dbReference>
<keyword evidence="4" id="KW-1185">Reference proteome</keyword>
<protein>
    <recommendedName>
        <fullName evidence="2">HAT C-terminal dimerisation domain-containing protein</fullName>
    </recommendedName>
</protein>
<proteinExistence type="predicted"/>
<evidence type="ECO:0000313" key="4">
    <source>
        <dbReference type="Proteomes" id="UP001642483"/>
    </source>
</evidence>